<dbReference type="InterPro" id="IPR003141">
    <property type="entry name" value="Pol/His_phosphatase_N"/>
</dbReference>
<dbReference type="SMART" id="SM00481">
    <property type="entry name" value="POLIIIAc"/>
    <property type="match status" value="1"/>
</dbReference>
<dbReference type="EMBL" id="RCHI01000014">
    <property type="protein sequence ID" value="RLL63749.1"/>
    <property type="molecule type" value="Genomic_DNA"/>
</dbReference>
<comment type="caution">
    <text evidence="2">The sequence shown here is derived from an EMBL/GenBank/DDBJ whole genome shotgun (WGS) entry which is preliminary data.</text>
</comment>
<dbReference type="NCBIfam" id="NF038032">
    <property type="entry name" value="CehA_McbA_metalo"/>
    <property type="match status" value="1"/>
</dbReference>
<protein>
    <submittedName>
        <fullName evidence="2">Phosphotransferase</fullName>
    </submittedName>
</protein>
<feature type="domain" description="Polymerase/histidinol phosphatase N-terminal" evidence="1">
    <location>
        <begin position="16"/>
        <end position="83"/>
    </location>
</feature>
<dbReference type="Proteomes" id="UP000279673">
    <property type="component" value="Unassembled WGS sequence"/>
</dbReference>
<dbReference type="AlphaFoldDB" id="A0A421BL30"/>
<gene>
    <name evidence="2" type="ORF">DYS74_13655</name>
</gene>
<reference evidence="2 3" key="1">
    <citation type="submission" date="2018-10" db="EMBL/GenBank/DDBJ databases">
        <title>Rhodobacter sp . BO-81.</title>
        <authorList>
            <person name="Im W.T."/>
        </authorList>
    </citation>
    <scope>NUCLEOTIDE SEQUENCE [LARGE SCALE GENOMIC DNA]</scope>
    <source>
        <strain evidence="2 3">BO-81</strain>
    </source>
</reference>
<dbReference type="InterPro" id="IPR016195">
    <property type="entry name" value="Pol/histidinol_Pase-like"/>
</dbReference>
<name>A0A421BL30_9RHOB</name>
<dbReference type="Gene3D" id="3.20.20.140">
    <property type="entry name" value="Metal-dependent hydrolases"/>
    <property type="match status" value="1"/>
</dbReference>
<accession>A0A421BL30</accession>
<dbReference type="PANTHER" id="PTHR42924">
    <property type="entry name" value="EXONUCLEASE"/>
    <property type="match status" value="1"/>
</dbReference>
<evidence type="ECO:0000313" key="2">
    <source>
        <dbReference type="EMBL" id="RLL63749.1"/>
    </source>
</evidence>
<dbReference type="GO" id="GO:0004534">
    <property type="term" value="F:5'-3' RNA exonuclease activity"/>
    <property type="evidence" value="ECO:0007669"/>
    <property type="project" value="TreeGrafter"/>
</dbReference>
<dbReference type="PANTHER" id="PTHR42924:SF11">
    <property type="entry name" value="POLYMERASE_HISTIDINOL PHOSPHATASE N-TERMINAL DOMAIN-CONTAINING PROTEIN"/>
    <property type="match status" value="1"/>
</dbReference>
<evidence type="ECO:0000313" key="3">
    <source>
        <dbReference type="Proteomes" id="UP000279673"/>
    </source>
</evidence>
<keyword evidence="3" id="KW-1185">Reference proteome</keyword>
<proteinExistence type="predicted"/>
<keyword evidence="2" id="KW-0808">Transferase</keyword>
<dbReference type="GO" id="GO:0035312">
    <property type="term" value="F:5'-3' DNA exonuclease activity"/>
    <property type="evidence" value="ECO:0007669"/>
    <property type="project" value="TreeGrafter"/>
</dbReference>
<dbReference type="GO" id="GO:0016740">
    <property type="term" value="F:transferase activity"/>
    <property type="evidence" value="ECO:0007669"/>
    <property type="project" value="UniProtKB-KW"/>
</dbReference>
<dbReference type="SUPFAM" id="SSF89550">
    <property type="entry name" value="PHP domain-like"/>
    <property type="match status" value="1"/>
</dbReference>
<evidence type="ECO:0000259" key="1">
    <source>
        <dbReference type="SMART" id="SM00481"/>
    </source>
</evidence>
<organism evidence="2 3">
    <name type="scientific">Paenirhodobacter hankyongi</name>
    <dbReference type="NCBI Taxonomy" id="2294033"/>
    <lineage>
        <taxon>Bacteria</taxon>
        <taxon>Pseudomonadati</taxon>
        <taxon>Pseudomonadota</taxon>
        <taxon>Alphaproteobacteria</taxon>
        <taxon>Rhodobacterales</taxon>
        <taxon>Rhodobacter group</taxon>
        <taxon>Paenirhodobacter</taxon>
    </lineage>
</organism>
<dbReference type="InterPro" id="IPR052018">
    <property type="entry name" value="PHP_domain"/>
</dbReference>
<sequence length="302" mass="32864">MTVLSPFDLEGPFLKGNIHTHSNRSDGALPPEEVAQRYRAAGYDFLSITDHYLDQFDFPITDIDHLATDRFTPIPGAEIHAPRTEMSALWHLVAVGLPRDFARTAPDETGPELARRAQAAGAFVGIAHPAWYQLSFEDALTLVDAADAVEIYNHGCQVMHDKGDGAYMLDGLADKCHRLLTYACDDAHFKTPDFGGGWIMLKAADRSPAAIVAALKAGQFYSTQGPEIGTVALTEAGLLVECTPAAGILVIGQGYQHSYRFEAGISRAVLPMAGLEGSPWFRVIVLGSDGRRAWTNPVWRSR</sequence>
<dbReference type="RefSeq" id="WP_121534248.1">
    <property type="nucleotide sequence ID" value="NZ_RCHI01000014.1"/>
</dbReference>